<evidence type="ECO:0000256" key="4">
    <source>
        <dbReference type="ARBA" id="ARBA00022801"/>
    </source>
</evidence>
<name>A0ABD3I854_9MARC</name>
<dbReference type="AlphaFoldDB" id="A0ABD3I854"/>
<evidence type="ECO:0000256" key="1">
    <source>
        <dbReference type="ARBA" id="ARBA00008455"/>
    </source>
</evidence>
<feature type="domain" description="Cathepsin propeptide inhibitor" evidence="10">
    <location>
        <begin position="44"/>
        <end position="100"/>
    </location>
</feature>
<reference evidence="11 12" key="1">
    <citation type="submission" date="2024-09" db="EMBL/GenBank/DDBJ databases">
        <title>Chromosome-scale assembly of Riccia sorocarpa.</title>
        <authorList>
            <person name="Paukszto L."/>
        </authorList>
    </citation>
    <scope>NUCLEOTIDE SEQUENCE [LARGE SCALE GENOMIC DNA]</scope>
    <source>
        <strain evidence="11">LP-2024</strain>
        <tissue evidence="11">Aerial parts of the thallus</tissue>
    </source>
</reference>
<dbReference type="PANTHER" id="PTHR12411">
    <property type="entry name" value="CYSTEINE PROTEASE FAMILY C1-RELATED"/>
    <property type="match status" value="1"/>
</dbReference>
<dbReference type="InterPro" id="IPR039417">
    <property type="entry name" value="Peptidase_C1A_papain-like"/>
</dbReference>
<sequence length="495" mass="54452">MAVILKAAVLIVAFGLVCVAGLDFSKIGYELKDLESEDSIKALFDRWATNHGRLHTSPGEKELRFRVFKDNLEYIHEHNKNAKHYLLGLNQFADLTNDDFRKFYVATELFPMRRGKRHSFTYADVGNVPKWIDWRWRGAVSEVKTQGKCGSWWAFSATGAVEGINQIVSGALVSLSEQELIDCDTENDKGCNGGLMDTAFDYIADNGGLHAESAYPYKAEQGPCVRDTLNGPVVTIDDHADVPKDKEYDLQKAVANQPVSVAVEAAGKQFQFYANGVFTGKCGTRLNHGVLAVGYGTDAGKDYWIIKNSWGPLWGEAGFMRLERNIDDKEGKCGIAKLASYPIKKGPGPSPPPPPPPPAPLPDVKCDLFSSCPGGTTCCCSWKMVGVCFSWNCCSMESAVCCSDHKHCCPADSPVCDLDNNRCLASARDMFGTAMIKQTAADLSSELYEHQLTADFTADEESRSHASKFEVCFILFLPGRYTYKVSKQDKVKSSG</sequence>
<proteinExistence type="inferred from homology"/>
<evidence type="ECO:0000313" key="12">
    <source>
        <dbReference type="Proteomes" id="UP001633002"/>
    </source>
</evidence>
<comment type="similarity">
    <text evidence="1">Belongs to the peptidase C1 family.</text>
</comment>
<dbReference type="InterPro" id="IPR013128">
    <property type="entry name" value="Peptidase_C1A"/>
</dbReference>
<evidence type="ECO:0000259" key="8">
    <source>
        <dbReference type="SMART" id="SM00277"/>
    </source>
</evidence>
<dbReference type="SUPFAM" id="SSF54001">
    <property type="entry name" value="Cysteine proteinases"/>
    <property type="match status" value="1"/>
</dbReference>
<dbReference type="Gene3D" id="3.90.70.10">
    <property type="entry name" value="Cysteine proteinases"/>
    <property type="match status" value="1"/>
</dbReference>
<dbReference type="Gene3D" id="2.10.25.160">
    <property type="entry name" value="Granulin"/>
    <property type="match status" value="1"/>
</dbReference>
<keyword evidence="7" id="KW-0325">Glycoprotein</keyword>
<comment type="caution">
    <text evidence="11">The sequence shown here is derived from an EMBL/GenBank/DDBJ whole genome shotgun (WGS) entry which is preliminary data.</text>
</comment>
<evidence type="ECO:0000256" key="7">
    <source>
        <dbReference type="ARBA" id="ARBA00023180"/>
    </source>
</evidence>
<keyword evidence="4" id="KW-0378">Hydrolase</keyword>
<dbReference type="FunFam" id="3.90.70.10:FF:000023">
    <property type="entry name" value="Senescence-specific cysteine protease SAG39"/>
    <property type="match status" value="1"/>
</dbReference>
<dbReference type="FunFam" id="2.10.25.160:FF:000002">
    <property type="entry name" value="Cysteine protease 1"/>
    <property type="match status" value="1"/>
</dbReference>
<dbReference type="InterPro" id="IPR000668">
    <property type="entry name" value="Peptidase_C1A_C"/>
</dbReference>
<accession>A0ABD3I854</accession>
<feature type="domain" description="Granulins" evidence="8">
    <location>
        <begin position="366"/>
        <end position="423"/>
    </location>
</feature>
<dbReference type="InterPro" id="IPR025661">
    <property type="entry name" value="Pept_asp_AS"/>
</dbReference>
<evidence type="ECO:0000259" key="9">
    <source>
        <dbReference type="SMART" id="SM00645"/>
    </source>
</evidence>
<dbReference type="PRINTS" id="PR00705">
    <property type="entry name" value="PAPAIN"/>
</dbReference>
<evidence type="ECO:0000313" key="11">
    <source>
        <dbReference type="EMBL" id="KAL3698456.1"/>
    </source>
</evidence>
<dbReference type="Pfam" id="PF08246">
    <property type="entry name" value="Inhibitor_I29"/>
    <property type="match status" value="1"/>
</dbReference>
<dbReference type="PROSITE" id="PS00640">
    <property type="entry name" value="THIOL_PROTEASE_ASN"/>
    <property type="match status" value="1"/>
</dbReference>
<dbReference type="GO" id="GO:0006508">
    <property type="term" value="P:proteolysis"/>
    <property type="evidence" value="ECO:0007669"/>
    <property type="project" value="UniProtKB-KW"/>
</dbReference>
<dbReference type="InterPro" id="IPR000118">
    <property type="entry name" value="Granulin"/>
</dbReference>
<dbReference type="PROSITE" id="PS00639">
    <property type="entry name" value="THIOL_PROTEASE_HIS"/>
    <property type="match status" value="1"/>
</dbReference>
<keyword evidence="5" id="KW-0788">Thiol protease</keyword>
<evidence type="ECO:0000256" key="6">
    <source>
        <dbReference type="ARBA" id="ARBA00023157"/>
    </source>
</evidence>
<dbReference type="CDD" id="cd02248">
    <property type="entry name" value="Peptidase_C1A"/>
    <property type="match status" value="1"/>
</dbReference>
<dbReference type="EMBL" id="JBJQOH010000002">
    <property type="protein sequence ID" value="KAL3698456.1"/>
    <property type="molecule type" value="Genomic_DNA"/>
</dbReference>
<dbReference type="Proteomes" id="UP001633002">
    <property type="component" value="Unassembled WGS sequence"/>
</dbReference>
<dbReference type="InterPro" id="IPR038765">
    <property type="entry name" value="Papain-like_cys_pep_sf"/>
</dbReference>
<evidence type="ECO:0000256" key="2">
    <source>
        <dbReference type="ARBA" id="ARBA00022670"/>
    </source>
</evidence>
<keyword evidence="3" id="KW-0732">Signal</keyword>
<dbReference type="InterPro" id="IPR013201">
    <property type="entry name" value="Prot_inhib_I29"/>
</dbReference>
<keyword evidence="6" id="KW-1015">Disulfide bond</keyword>
<organism evidence="11 12">
    <name type="scientific">Riccia sorocarpa</name>
    <dbReference type="NCBI Taxonomy" id="122646"/>
    <lineage>
        <taxon>Eukaryota</taxon>
        <taxon>Viridiplantae</taxon>
        <taxon>Streptophyta</taxon>
        <taxon>Embryophyta</taxon>
        <taxon>Marchantiophyta</taxon>
        <taxon>Marchantiopsida</taxon>
        <taxon>Marchantiidae</taxon>
        <taxon>Marchantiales</taxon>
        <taxon>Ricciaceae</taxon>
        <taxon>Riccia</taxon>
    </lineage>
</organism>
<evidence type="ECO:0000256" key="3">
    <source>
        <dbReference type="ARBA" id="ARBA00022729"/>
    </source>
</evidence>
<feature type="domain" description="Peptidase C1A papain C-terminal" evidence="9">
    <location>
        <begin position="128"/>
        <end position="343"/>
    </location>
</feature>
<evidence type="ECO:0008006" key="13">
    <source>
        <dbReference type="Google" id="ProtNLM"/>
    </source>
</evidence>
<evidence type="ECO:0000256" key="5">
    <source>
        <dbReference type="ARBA" id="ARBA00022807"/>
    </source>
</evidence>
<dbReference type="SUPFAM" id="SSF57277">
    <property type="entry name" value="Granulin repeat"/>
    <property type="match status" value="1"/>
</dbReference>
<dbReference type="SMART" id="SM00645">
    <property type="entry name" value="Pept_C1"/>
    <property type="match status" value="1"/>
</dbReference>
<dbReference type="InterPro" id="IPR037277">
    <property type="entry name" value="Granulin_sf"/>
</dbReference>
<dbReference type="GO" id="GO:0008234">
    <property type="term" value="F:cysteine-type peptidase activity"/>
    <property type="evidence" value="ECO:0007669"/>
    <property type="project" value="UniProtKB-KW"/>
</dbReference>
<keyword evidence="12" id="KW-1185">Reference proteome</keyword>
<evidence type="ECO:0000259" key="10">
    <source>
        <dbReference type="SMART" id="SM00848"/>
    </source>
</evidence>
<dbReference type="Pfam" id="PF00396">
    <property type="entry name" value="Granulin"/>
    <property type="match status" value="1"/>
</dbReference>
<protein>
    <recommendedName>
        <fullName evidence="13">Cysteine protease</fullName>
    </recommendedName>
</protein>
<dbReference type="Pfam" id="PF00112">
    <property type="entry name" value="Peptidase_C1"/>
    <property type="match status" value="1"/>
</dbReference>
<dbReference type="SMART" id="SM00848">
    <property type="entry name" value="Inhibitor_I29"/>
    <property type="match status" value="1"/>
</dbReference>
<dbReference type="InterPro" id="IPR025660">
    <property type="entry name" value="Pept_his_AS"/>
</dbReference>
<keyword evidence="2" id="KW-0645">Protease</keyword>
<gene>
    <name evidence="11" type="ORF">R1sor_012532</name>
</gene>
<dbReference type="SMART" id="SM00277">
    <property type="entry name" value="GRAN"/>
    <property type="match status" value="1"/>
</dbReference>